<keyword evidence="9" id="KW-1185">Reference proteome</keyword>
<evidence type="ECO:0000256" key="2">
    <source>
        <dbReference type="ARBA" id="ARBA00004924"/>
    </source>
</evidence>
<keyword evidence="7" id="KW-0560">Oxidoreductase</keyword>
<evidence type="ECO:0000256" key="6">
    <source>
        <dbReference type="ARBA" id="ARBA00022857"/>
    </source>
</evidence>
<dbReference type="SUPFAM" id="SSF51905">
    <property type="entry name" value="FAD/NAD(P)-binding domain"/>
    <property type="match status" value="1"/>
</dbReference>
<comment type="cofactor">
    <cofactor evidence="1">
        <name>FAD</name>
        <dbReference type="ChEBI" id="CHEBI:57692"/>
    </cofactor>
</comment>
<keyword evidence="8" id="KW-0503">Monooxygenase</keyword>
<sequence length="127" mass="14318">MIRGLTPRTLRQLPIPTTPRRHRTVREIRFDASFGVRTDNAVLGARNVVVGIGKQAQIPPQFQGWIGRNLFHLSVLLHIRPDVRKKHVCVIGGGSREPRCCCTFSSRRKNGGLGRSRGHPLLNCQRH</sequence>
<proteinExistence type="inferred from homology"/>
<evidence type="ECO:0000313" key="8">
    <source>
        <dbReference type="EMBL" id="MCZ4093715.1"/>
    </source>
</evidence>
<evidence type="ECO:0000256" key="1">
    <source>
        <dbReference type="ARBA" id="ARBA00001974"/>
    </source>
</evidence>
<dbReference type="Gene3D" id="3.50.50.60">
    <property type="entry name" value="FAD/NAD(P)-binding domain"/>
    <property type="match status" value="1"/>
</dbReference>
<evidence type="ECO:0000256" key="3">
    <source>
        <dbReference type="ARBA" id="ARBA00007588"/>
    </source>
</evidence>
<keyword evidence="6" id="KW-0521">NADP</keyword>
<protein>
    <submittedName>
        <fullName evidence="8">SidA/IucD/PvdA family monooxygenase</fullName>
    </submittedName>
</protein>
<dbReference type="EMBL" id="JAPVOI010000005">
    <property type="protein sequence ID" value="MCZ4093715.1"/>
    <property type="molecule type" value="Genomic_DNA"/>
</dbReference>
<evidence type="ECO:0000256" key="7">
    <source>
        <dbReference type="ARBA" id="ARBA00023002"/>
    </source>
</evidence>
<comment type="caution">
    <text evidence="8">The sequence shown here is derived from an EMBL/GenBank/DDBJ whole genome shotgun (WGS) entry which is preliminary data.</text>
</comment>
<keyword evidence="5" id="KW-0274">FAD</keyword>
<keyword evidence="4" id="KW-0285">Flavoprotein</keyword>
<dbReference type="InterPro" id="IPR025700">
    <property type="entry name" value="Lys/Orn_oxygenase"/>
</dbReference>
<gene>
    <name evidence="8" type="ORF">O3W52_28520</name>
</gene>
<dbReference type="Pfam" id="PF13434">
    <property type="entry name" value="Lys_Orn_oxgnase"/>
    <property type="match status" value="1"/>
</dbReference>
<evidence type="ECO:0000256" key="4">
    <source>
        <dbReference type="ARBA" id="ARBA00022630"/>
    </source>
</evidence>
<dbReference type="GO" id="GO:0004497">
    <property type="term" value="F:monooxygenase activity"/>
    <property type="evidence" value="ECO:0007669"/>
    <property type="project" value="UniProtKB-KW"/>
</dbReference>
<name>A0ABT4KP17_9HYPH</name>
<comment type="pathway">
    <text evidence="2">Siderophore biosynthesis.</text>
</comment>
<dbReference type="RefSeq" id="WP_269285524.1">
    <property type="nucleotide sequence ID" value="NZ_JAPVOI010000005.1"/>
</dbReference>
<accession>A0ABT4KP17</accession>
<evidence type="ECO:0000313" key="9">
    <source>
        <dbReference type="Proteomes" id="UP001079430"/>
    </source>
</evidence>
<dbReference type="InterPro" id="IPR036188">
    <property type="entry name" value="FAD/NAD-bd_sf"/>
</dbReference>
<reference evidence="8" key="1">
    <citation type="submission" date="2022-10" db="EMBL/GenBank/DDBJ databases">
        <title>Whole genome sequencing of three plant growth promoting bacteria isolated from Vachellia tortilis subsp. raddiana in Morocco.</title>
        <authorList>
            <person name="Hnini M."/>
            <person name="Zouagui R."/>
            <person name="Zouagui H."/>
            <person name="Chemao Elfihri M.-W."/>
            <person name="Ibrahimi A."/>
            <person name="Sbabou L."/>
            <person name="Aurag J."/>
        </authorList>
    </citation>
    <scope>NUCLEOTIDE SEQUENCE</scope>
    <source>
        <strain evidence="8">LMR678</strain>
    </source>
</reference>
<organism evidence="8 9">
    <name type="scientific">Sinorhizobium psoraleae</name>
    <dbReference type="NCBI Taxonomy" id="520838"/>
    <lineage>
        <taxon>Bacteria</taxon>
        <taxon>Pseudomonadati</taxon>
        <taxon>Pseudomonadota</taxon>
        <taxon>Alphaproteobacteria</taxon>
        <taxon>Hyphomicrobiales</taxon>
        <taxon>Rhizobiaceae</taxon>
        <taxon>Sinorhizobium/Ensifer group</taxon>
        <taxon>Sinorhizobium</taxon>
    </lineage>
</organism>
<dbReference type="Proteomes" id="UP001079430">
    <property type="component" value="Unassembled WGS sequence"/>
</dbReference>
<evidence type="ECO:0000256" key="5">
    <source>
        <dbReference type="ARBA" id="ARBA00022827"/>
    </source>
</evidence>
<comment type="similarity">
    <text evidence="3">Belongs to the lysine N(6)-hydroxylase/L-ornithine N(5)-oxygenase family.</text>
</comment>